<dbReference type="EMBL" id="FMYF01000001">
    <property type="protein sequence ID" value="SDB80104.1"/>
    <property type="molecule type" value="Genomic_DNA"/>
</dbReference>
<evidence type="ECO:0000313" key="9">
    <source>
        <dbReference type="Proteomes" id="UP000199086"/>
    </source>
</evidence>
<evidence type="ECO:0000256" key="2">
    <source>
        <dbReference type="ARBA" id="ARBA00022679"/>
    </source>
</evidence>
<feature type="binding site" evidence="5">
    <location>
        <begin position="179"/>
        <end position="181"/>
    </location>
    <ligand>
        <name>substrate</name>
    </ligand>
</feature>
<feature type="active site" description="Acyl-thioester intermediate" evidence="5">
    <location>
        <position position="197"/>
    </location>
</feature>
<name>A0A1G6GDQ5_9ACTN</name>
<proteinExistence type="inferred from homology"/>
<keyword evidence="3 5" id="KW-0012">Acyltransferase</keyword>
<dbReference type="PROSITE" id="PS51733">
    <property type="entry name" value="BPL_LPL_CATALYTIC"/>
    <property type="match status" value="1"/>
</dbReference>
<comment type="miscellaneous">
    <text evidence="5">In the reaction, the free carboxyl group of octanoic acid is attached via an amide linkage to the epsilon-amino group of a specific lysine residue of lipoyl domains of lipoate-dependent enzymes.</text>
</comment>
<feature type="binding site" evidence="5">
    <location>
        <begin position="166"/>
        <end position="168"/>
    </location>
    <ligand>
        <name>substrate</name>
    </ligand>
</feature>
<dbReference type="InterPro" id="IPR020605">
    <property type="entry name" value="Octanoyltransferase_CS"/>
</dbReference>
<dbReference type="Gene3D" id="3.30.930.10">
    <property type="entry name" value="Bira Bifunctional Protein, Domain 2"/>
    <property type="match status" value="1"/>
</dbReference>
<comment type="subcellular location">
    <subcellularLocation>
        <location evidence="5">Cytoplasm</location>
    </subcellularLocation>
</comment>
<dbReference type="InterPro" id="IPR004143">
    <property type="entry name" value="BPL_LPL_catalytic"/>
</dbReference>
<evidence type="ECO:0000256" key="3">
    <source>
        <dbReference type="ARBA" id="ARBA00023315"/>
    </source>
</evidence>
<gene>
    <name evidence="5" type="primary">lipB</name>
    <name evidence="8" type="ORF">GA0111570_101379</name>
</gene>
<evidence type="ECO:0000259" key="7">
    <source>
        <dbReference type="PROSITE" id="PS51733"/>
    </source>
</evidence>
<dbReference type="Pfam" id="PF21948">
    <property type="entry name" value="LplA-B_cat"/>
    <property type="match status" value="1"/>
</dbReference>
<dbReference type="PANTHER" id="PTHR10993">
    <property type="entry name" value="OCTANOYLTRANSFERASE"/>
    <property type="match status" value="1"/>
</dbReference>
<keyword evidence="9" id="KW-1185">Reference proteome</keyword>
<protein>
    <recommendedName>
        <fullName evidence="5">Octanoyltransferase</fullName>
        <ecNumber evidence="5">2.3.1.181</ecNumber>
    </recommendedName>
    <alternativeName>
        <fullName evidence="5">Lipoate-protein ligase B</fullName>
    </alternativeName>
    <alternativeName>
        <fullName evidence="5">Lipoyl/octanoyl transferase</fullName>
    </alternativeName>
    <alternativeName>
        <fullName evidence="5">Octanoyl-[acyl-carrier-protein]-protein N-octanoyltransferase</fullName>
    </alternativeName>
</protein>
<evidence type="ECO:0000256" key="5">
    <source>
        <dbReference type="HAMAP-Rule" id="MF_00013"/>
    </source>
</evidence>
<evidence type="ECO:0000313" key="8">
    <source>
        <dbReference type="EMBL" id="SDB80104.1"/>
    </source>
</evidence>
<evidence type="ECO:0000256" key="1">
    <source>
        <dbReference type="ARBA" id="ARBA00004821"/>
    </source>
</evidence>
<comment type="similarity">
    <text evidence="5">Belongs to the LipB family.</text>
</comment>
<comment type="function">
    <text evidence="4 5">Catalyzes the transfer of endogenously produced octanoic acid from octanoyl-acyl-carrier-protein onto the lipoyl domains of lipoate-dependent enzymes. Lipoyl-ACP can also act as a substrate although octanoyl-ACP is likely to be the physiological substrate.</text>
</comment>
<dbReference type="UniPathway" id="UPA00538">
    <property type="reaction ID" value="UER00592"/>
</dbReference>
<dbReference type="GO" id="GO:0005737">
    <property type="term" value="C:cytoplasm"/>
    <property type="evidence" value="ECO:0007669"/>
    <property type="project" value="UniProtKB-SubCell"/>
</dbReference>
<evidence type="ECO:0000256" key="6">
    <source>
        <dbReference type="SAM" id="MobiDB-lite"/>
    </source>
</evidence>
<sequence>MSASPINVPGADVSVVSPLGITYRTLGLWPDRTATTDYLEAWELQKQLHSRVVEGTDRGTVLLLEHDPVYTAGKRTDPADRPVDGTPVVDVDRGGDITYHGPGQLVGYPIVRLPASGIGVVDFVRRLEEALIRTLAELGITAGRVPHRTGVWLGATATRPERKIAAIGIRVSRKATMHGFALNADMDMSWYDRIVPCGIRDAGVTSIAQELGSSPSLAELAAMVRPHLDLMLRYEPYESSPDVGGEHEYNPQTAHGKRSAGDATGSAPAGDVPASGTVTYGLTV</sequence>
<accession>A0A1G6GDQ5</accession>
<dbReference type="GO" id="GO:0033819">
    <property type="term" value="F:lipoyl(octanoyl) transferase activity"/>
    <property type="evidence" value="ECO:0007669"/>
    <property type="project" value="UniProtKB-EC"/>
</dbReference>
<dbReference type="InterPro" id="IPR000544">
    <property type="entry name" value="Octanoyltransferase"/>
</dbReference>
<dbReference type="AlphaFoldDB" id="A0A1G6GDQ5"/>
<feature type="site" description="Lowers pKa of active site Cys" evidence="5">
    <location>
        <position position="163"/>
    </location>
</feature>
<evidence type="ECO:0000256" key="4">
    <source>
        <dbReference type="ARBA" id="ARBA00024732"/>
    </source>
</evidence>
<dbReference type="CDD" id="cd16444">
    <property type="entry name" value="LipB"/>
    <property type="match status" value="1"/>
</dbReference>
<dbReference type="GO" id="GO:0009249">
    <property type="term" value="P:protein lipoylation"/>
    <property type="evidence" value="ECO:0007669"/>
    <property type="project" value="InterPro"/>
</dbReference>
<dbReference type="STRING" id="1577474.GA0111570_101379"/>
<dbReference type="NCBIfam" id="TIGR00214">
    <property type="entry name" value="lipB"/>
    <property type="match status" value="1"/>
</dbReference>
<dbReference type="EC" id="2.3.1.181" evidence="5"/>
<reference evidence="8 9" key="1">
    <citation type="submission" date="2016-06" db="EMBL/GenBank/DDBJ databases">
        <authorList>
            <person name="Olsen C.W."/>
            <person name="Carey S."/>
            <person name="Hinshaw L."/>
            <person name="Karasin A.I."/>
        </authorList>
    </citation>
    <scope>NUCLEOTIDE SEQUENCE [LARGE SCALE GENOMIC DNA]</scope>
    <source>
        <strain evidence="8 9">LZ-22</strain>
    </source>
</reference>
<keyword evidence="5" id="KW-0963">Cytoplasm</keyword>
<dbReference type="RefSeq" id="WP_092605768.1">
    <property type="nucleotide sequence ID" value="NZ_FMYF01000001.1"/>
</dbReference>
<dbReference type="OrthoDB" id="9787061at2"/>
<organism evidence="8 9">
    <name type="scientific">Raineyella antarctica</name>
    <dbReference type="NCBI Taxonomy" id="1577474"/>
    <lineage>
        <taxon>Bacteria</taxon>
        <taxon>Bacillati</taxon>
        <taxon>Actinomycetota</taxon>
        <taxon>Actinomycetes</taxon>
        <taxon>Propionibacteriales</taxon>
        <taxon>Propionibacteriaceae</taxon>
        <taxon>Raineyella</taxon>
    </lineage>
</organism>
<dbReference type="SUPFAM" id="SSF55681">
    <property type="entry name" value="Class II aaRS and biotin synthetases"/>
    <property type="match status" value="1"/>
</dbReference>
<comment type="pathway">
    <text evidence="1 5">Protein modification; protein lipoylation via endogenous pathway; protein N(6)-(lipoyl)lysine from octanoyl-[acyl-carrier-protein]: step 1/2.</text>
</comment>
<dbReference type="NCBIfam" id="NF010925">
    <property type="entry name" value="PRK14345.1"/>
    <property type="match status" value="1"/>
</dbReference>
<dbReference type="PROSITE" id="PS01313">
    <property type="entry name" value="LIPB"/>
    <property type="match status" value="1"/>
</dbReference>
<dbReference type="HAMAP" id="MF_00013">
    <property type="entry name" value="LipB"/>
    <property type="match status" value="1"/>
</dbReference>
<dbReference type="InterPro" id="IPR045864">
    <property type="entry name" value="aa-tRNA-synth_II/BPL/LPL"/>
</dbReference>
<dbReference type="Proteomes" id="UP000199086">
    <property type="component" value="Unassembled WGS sequence"/>
</dbReference>
<feature type="domain" description="BPL/LPL catalytic" evidence="7">
    <location>
        <begin position="55"/>
        <end position="236"/>
    </location>
</feature>
<dbReference type="PANTHER" id="PTHR10993:SF7">
    <property type="entry name" value="LIPOYLTRANSFERASE 2, MITOCHONDRIAL-RELATED"/>
    <property type="match status" value="1"/>
</dbReference>
<feature type="binding site" evidence="5">
    <location>
        <begin position="93"/>
        <end position="100"/>
    </location>
    <ligand>
        <name>substrate</name>
    </ligand>
</feature>
<feature type="region of interest" description="Disordered" evidence="6">
    <location>
        <begin position="239"/>
        <end position="274"/>
    </location>
</feature>
<comment type="catalytic activity">
    <reaction evidence="5">
        <text>octanoyl-[ACP] + L-lysyl-[protein] = N(6)-octanoyl-L-lysyl-[protein] + holo-[ACP] + H(+)</text>
        <dbReference type="Rhea" id="RHEA:17665"/>
        <dbReference type="Rhea" id="RHEA-COMP:9636"/>
        <dbReference type="Rhea" id="RHEA-COMP:9685"/>
        <dbReference type="Rhea" id="RHEA-COMP:9752"/>
        <dbReference type="Rhea" id="RHEA-COMP:9928"/>
        <dbReference type="ChEBI" id="CHEBI:15378"/>
        <dbReference type="ChEBI" id="CHEBI:29969"/>
        <dbReference type="ChEBI" id="CHEBI:64479"/>
        <dbReference type="ChEBI" id="CHEBI:78463"/>
        <dbReference type="ChEBI" id="CHEBI:78809"/>
        <dbReference type="EC" id="2.3.1.181"/>
    </reaction>
</comment>
<keyword evidence="2 5" id="KW-0808">Transferase</keyword>